<dbReference type="AlphaFoldDB" id="A0A2M7T779"/>
<evidence type="ECO:0000256" key="7">
    <source>
        <dbReference type="ARBA" id="ARBA00022927"/>
    </source>
</evidence>
<evidence type="ECO:0000256" key="3">
    <source>
        <dbReference type="ARBA" id="ARBA00022448"/>
    </source>
</evidence>
<evidence type="ECO:0000256" key="6">
    <source>
        <dbReference type="ARBA" id="ARBA00022795"/>
    </source>
</evidence>
<proteinExistence type="inferred from homology"/>
<keyword evidence="7 12" id="KW-0653">Protein transport</keyword>
<keyword evidence="8 12" id="KW-1133">Transmembrane helix</keyword>
<feature type="transmembrane region" description="Helical" evidence="12">
    <location>
        <begin position="59"/>
        <end position="89"/>
    </location>
</feature>
<feature type="transmembrane region" description="Helical" evidence="12">
    <location>
        <begin position="196"/>
        <end position="219"/>
    </location>
</feature>
<evidence type="ECO:0000313" key="13">
    <source>
        <dbReference type="EMBL" id="PIZ36399.1"/>
    </source>
</evidence>
<dbReference type="PRINTS" id="PR00951">
    <property type="entry name" value="FLGBIOSNFLIP"/>
</dbReference>
<dbReference type="PANTHER" id="PTHR30587">
    <property type="entry name" value="FLAGELLAR BIOSYNTHETIC PROTEIN FLIP"/>
    <property type="match status" value="1"/>
</dbReference>
<dbReference type="GO" id="GO:0044781">
    <property type="term" value="P:bacterial-type flagellum organization"/>
    <property type="evidence" value="ECO:0007669"/>
    <property type="project" value="UniProtKB-UniRule"/>
</dbReference>
<dbReference type="EMBL" id="PFNG01000205">
    <property type="protein sequence ID" value="PIZ36399.1"/>
    <property type="molecule type" value="Genomic_DNA"/>
</dbReference>
<comment type="subcellular location">
    <subcellularLocation>
        <location evidence="12">Cell membrane</location>
        <topology evidence="12">Multi-pass membrane protein</topology>
    </subcellularLocation>
    <subcellularLocation>
        <location evidence="12">Bacterial flagellum basal body</location>
    </subcellularLocation>
</comment>
<dbReference type="GO" id="GO:0005886">
    <property type="term" value="C:plasma membrane"/>
    <property type="evidence" value="ECO:0007669"/>
    <property type="project" value="UniProtKB-SubCell"/>
</dbReference>
<evidence type="ECO:0000256" key="12">
    <source>
        <dbReference type="RuleBase" id="RU362069"/>
    </source>
</evidence>
<dbReference type="InterPro" id="IPR005838">
    <property type="entry name" value="T3SS_IM_P"/>
</dbReference>
<dbReference type="PRINTS" id="PR01302">
    <property type="entry name" value="TYPE3IMPPROT"/>
</dbReference>
<dbReference type="PROSITE" id="PS01061">
    <property type="entry name" value="FLIP_2"/>
    <property type="match status" value="1"/>
</dbReference>
<reference evidence="14" key="1">
    <citation type="submission" date="2017-09" db="EMBL/GenBank/DDBJ databases">
        <title>Depth-based differentiation of microbial function through sediment-hosted aquifers and enrichment of novel symbionts in the deep terrestrial subsurface.</title>
        <authorList>
            <person name="Probst A.J."/>
            <person name="Ladd B."/>
            <person name="Jarett J.K."/>
            <person name="Geller-Mcgrath D.E."/>
            <person name="Sieber C.M.K."/>
            <person name="Emerson J.B."/>
            <person name="Anantharaman K."/>
            <person name="Thomas B.C."/>
            <person name="Malmstrom R."/>
            <person name="Stieglmeier M."/>
            <person name="Klingl A."/>
            <person name="Woyke T."/>
            <person name="Ryan C.M."/>
            <person name="Banfield J.F."/>
        </authorList>
    </citation>
    <scope>NUCLEOTIDE SEQUENCE [LARGE SCALE GENOMIC DNA]</scope>
</reference>
<feature type="transmembrane region" description="Helical" evidence="12">
    <location>
        <begin position="231"/>
        <end position="250"/>
    </location>
</feature>
<keyword evidence="4 12" id="KW-1003">Cell membrane</keyword>
<evidence type="ECO:0000256" key="8">
    <source>
        <dbReference type="ARBA" id="ARBA00022989"/>
    </source>
</evidence>
<dbReference type="GO" id="GO:0009425">
    <property type="term" value="C:bacterial-type flagellum basal body"/>
    <property type="evidence" value="ECO:0007669"/>
    <property type="project" value="UniProtKB-SubCell"/>
</dbReference>
<keyword evidence="9 12" id="KW-0472">Membrane</keyword>
<gene>
    <name evidence="12 13" type="primary">fliP</name>
    <name evidence="13" type="ORF">COY37_08755</name>
</gene>
<comment type="similarity">
    <text evidence="1 12">Belongs to the FliP/MopC/SpaP family.</text>
</comment>
<keyword evidence="13" id="KW-0969">Cilium</keyword>
<dbReference type="GO" id="GO:0009306">
    <property type="term" value="P:protein secretion"/>
    <property type="evidence" value="ECO:0007669"/>
    <property type="project" value="UniProtKB-UniRule"/>
</dbReference>
<comment type="function">
    <text evidence="12">Plays a role in the flagellum-specific transport system.</text>
</comment>
<evidence type="ECO:0000313" key="14">
    <source>
        <dbReference type="Proteomes" id="UP000230956"/>
    </source>
</evidence>
<accession>A0A2M7T779</accession>
<evidence type="ECO:0000256" key="5">
    <source>
        <dbReference type="ARBA" id="ARBA00022692"/>
    </source>
</evidence>
<feature type="transmembrane region" description="Helical" evidence="12">
    <location>
        <begin position="101"/>
        <end position="121"/>
    </location>
</feature>
<protein>
    <recommendedName>
        <fullName evidence="2 12">Flagellar biosynthetic protein FliP</fullName>
    </recommendedName>
</protein>
<name>A0A2M7T779_9ACTN</name>
<dbReference type="NCBIfam" id="NF009438">
    <property type="entry name" value="PRK12797.1"/>
    <property type="match status" value="1"/>
</dbReference>
<comment type="caution">
    <text evidence="13">The sequence shown here is derived from an EMBL/GenBank/DDBJ whole genome shotgun (WGS) entry which is preliminary data.</text>
</comment>
<keyword evidence="5 12" id="KW-0812">Transmembrane</keyword>
<evidence type="ECO:0000256" key="11">
    <source>
        <dbReference type="ARBA" id="ARBA00023225"/>
    </source>
</evidence>
<keyword evidence="3 12" id="KW-0813">Transport</keyword>
<dbReference type="InterPro" id="IPR005837">
    <property type="entry name" value="FliP"/>
</dbReference>
<organism evidence="13 14">
    <name type="scientific">Candidatus Aquicultor secundus</name>
    <dbReference type="NCBI Taxonomy" id="1973895"/>
    <lineage>
        <taxon>Bacteria</taxon>
        <taxon>Bacillati</taxon>
        <taxon>Actinomycetota</taxon>
        <taxon>Candidatus Aquicultoria</taxon>
        <taxon>Candidatus Aquicultorales</taxon>
        <taxon>Candidatus Aquicultoraceae</taxon>
        <taxon>Candidatus Aquicultor</taxon>
    </lineage>
</organism>
<keyword evidence="6 12" id="KW-1005">Bacterial flagellum biogenesis</keyword>
<evidence type="ECO:0000256" key="2">
    <source>
        <dbReference type="ARBA" id="ARBA00021714"/>
    </source>
</evidence>
<keyword evidence="13" id="KW-0282">Flagellum</keyword>
<sequence length="259" mass="28472">MTVKIGLLVLAILFSVMTGYVSAETASNGISANGIPLPKLSFGVDSAKGPQDIAVSLQVLLLLTVLSLAPALLIMVTSFTRIVIVLAFIRNALGTQQIPPTQVLIGLALFLTFFVMAPVFGQINDNAIKPYTAKQISYDKAYDRAAEPIRQFMFKQTREKDLSLFVYLAKMKQPRTQADIPTYVLIPSFIISELRAAFIIGFLIFIPFLIIDMVVASVLMSMGMMMVPPVMISLPLKILLFVLVDGWHLITRALVMGFN</sequence>
<evidence type="ECO:0000256" key="9">
    <source>
        <dbReference type="ARBA" id="ARBA00023136"/>
    </source>
</evidence>
<dbReference type="PANTHER" id="PTHR30587:SF0">
    <property type="entry name" value="FLAGELLAR BIOSYNTHETIC PROTEIN FLIP"/>
    <property type="match status" value="1"/>
</dbReference>
<dbReference type="Pfam" id="PF00813">
    <property type="entry name" value="FliP"/>
    <property type="match status" value="1"/>
</dbReference>
<evidence type="ECO:0000256" key="4">
    <source>
        <dbReference type="ARBA" id="ARBA00022475"/>
    </source>
</evidence>
<keyword evidence="13" id="KW-0966">Cell projection</keyword>
<keyword evidence="11 12" id="KW-1006">Bacterial flagellum protein export</keyword>
<evidence type="ECO:0000256" key="1">
    <source>
        <dbReference type="ARBA" id="ARBA00006257"/>
    </source>
</evidence>
<dbReference type="NCBIfam" id="TIGR01103">
    <property type="entry name" value="fliP"/>
    <property type="match status" value="1"/>
</dbReference>
<evidence type="ECO:0000256" key="10">
    <source>
        <dbReference type="ARBA" id="ARBA00023143"/>
    </source>
</evidence>
<dbReference type="Proteomes" id="UP000230956">
    <property type="component" value="Unassembled WGS sequence"/>
</dbReference>
<keyword evidence="10" id="KW-0975">Bacterial flagellum</keyword>